<reference evidence="1" key="1">
    <citation type="submission" date="2019-03" db="EMBL/GenBank/DDBJ databases">
        <title>Lake Tanganyika Metagenome-Assembled Genomes (MAGs).</title>
        <authorList>
            <person name="Tran P."/>
        </authorList>
    </citation>
    <scope>NUCLEOTIDE SEQUENCE</scope>
    <source>
        <strain evidence="1">K_DeepCast_65m_m2_066</strain>
    </source>
</reference>
<gene>
    <name evidence="1" type="ORF">FJZ47_02310</name>
</gene>
<comment type="caution">
    <text evidence="1">The sequence shown here is derived from an EMBL/GenBank/DDBJ whole genome shotgun (WGS) entry which is preliminary data.</text>
</comment>
<name>A0A937VZT8_UNCTE</name>
<accession>A0A937VZT8</accession>
<dbReference type="Proteomes" id="UP000712673">
    <property type="component" value="Unassembled WGS sequence"/>
</dbReference>
<dbReference type="SUPFAM" id="SSF54285">
    <property type="entry name" value="MoaD/ThiS"/>
    <property type="match status" value="1"/>
</dbReference>
<dbReference type="CDD" id="cd17040">
    <property type="entry name" value="Ubl_MoaD_like"/>
    <property type="match status" value="1"/>
</dbReference>
<dbReference type="AlphaFoldDB" id="A0A937VZT8"/>
<dbReference type="Pfam" id="PF02597">
    <property type="entry name" value="ThiS"/>
    <property type="match status" value="1"/>
</dbReference>
<proteinExistence type="predicted"/>
<organism evidence="1 2">
    <name type="scientific">Tectimicrobiota bacterium</name>
    <dbReference type="NCBI Taxonomy" id="2528274"/>
    <lineage>
        <taxon>Bacteria</taxon>
        <taxon>Pseudomonadati</taxon>
        <taxon>Nitrospinota/Tectimicrobiota group</taxon>
        <taxon>Candidatus Tectimicrobiota</taxon>
    </lineage>
</organism>
<evidence type="ECO:0000313" key="1">
    <source>
        <dbReference type="EMBL" id="MBM3222626.1"/>
    </source>
</evidence>
<protein>
    <submittedName>
        <fullName evidence="1">MoaD/ThiS family protein</fullName>
    </submittedName>
</protein>
<sequence length="111" mass="11978">MPASEVASATVSGQVEIEVVAWVTKFVGGDGSTRKVYQEPLQAGDTVRTTLRRLSGRFPQLHKALWDPDTGNLAEHIEVLVNDAVLDITHTLESPLQPGDRLALIGQYLGG</sequence>
<evidence type="ECO:0000313" key="2">
    <source>
        <dbReference type="Proteomes" id="UP000712673"/>
    </source>
</evidence>
<dbReference type="Gene3D" id="3.10.20.30">
    <property type="match status" value="1"/>
</dbReference>
<dbReference type="EMBL" id="VGLS01000037">
    <property type="protein sequence ID" value="MBM3222626.1"/>
    <property type="molecule type" value="Genomic_DNA"/>
</dbReference>
<dbReference type="InterPro" id="IPR003749">
    <property type="entry name" value="ThiS/MoaD-like"/>
</dbReference>
<dbReference type="InterPro" id="IPR016155">
    <property type="entry name" value="Mopterin_synth/thiamin_S_b"/>
</dbReference>
<dbReference type="InterPro" id="IPR012675">
    <property type="entry name" value="Beta-grasp_dom_sf"/>
</dbReference>